<keyword evidence="7 26" id="KW-0812">Transmembrane</keyword>
<keyword evidence="6" id="KW-0808">Transferase</keyword>
<feature type="chain" id="PRO_5041285833" description="Gamma-aminobutyric acid type B receptor subunit 2" evidence="27">
    <location>
        <begin position="25"/>
        <end position="1305"/>
    </location>
</feature>
<evidence type="ECO:0000313" key="30">
    <source>
        <dbReference type="Proteomes" id="UP001168821"/>
    </source>
</evidence>
<evidence type="ECO:0000256" key="26">
    <source>
        <dbReference type="SAM" id="Phobius"/>
    </source>
</evidence>
<keyword evidence="15 26" id="KW-0472">Membrane</keyword>
<dbReference type="FunFam" id="3.40.50.2300:FF:000063">
    <property type="entry name" value="Gamma-aminobutyric acid type B receptor subunit"/>
    <property type="match status" value="1"/>
</dbReference>
<keyword evidence="11" id="KW-0418">Kinase</keyword>
<dbReference type="PANTHER" id="PTHR24416:SF489">
    <property type="entry name" value="PROTEIN KINASE DOMAIN-CONTAINING PROTEIN"/>
    <property type="match status" value="1"/>
</dbReference>
<evidence type="ECO:0000256" key="15">
    <source>
        <dbReference type="ARBA" id="ARBA00023136"/>
    </source>
</evidence>
<feature type="binding site" evidence="25">
    <location>
        <position position="940"/>
    </location>
    <ligand>
        <name>ATP</name>
        <dbReference type="ChEBI" id="CHEBI:30616"/>
    </ligand>
</feature>
<dbReference type="SUPFAM" id="SSF56112">
    <property type="entry name" value="Protein kinase-like (PK-like)"/>
    <property type="match status" value="1"/>
</dbReference>
<evidence type="ECO:0000256" key="16">
    <source>
        <dbReference type="ARBA" id="ARBA00023137"/>
    </source>
</evidence>
<comment type="subcellular location">
    <subcellularLocation>
        <location evidence="2">Cell membrane</location>
        <topology evidence="2">Multi-pass membrane protein</topology>
    </subcellularLocation>
    <subcellularLocation>
        <location evidence="1">Membrane</location>
        <topology evidence="1">Single-pass membrane protein</topology>
    </subcellularLocation>
</comment>
<keyword evidence="20" id="KW-0807">Transducer</keyword>
<evidence type="ECO:0000256" key="20">
    <source>
        <dbReference type="ARBA" id="ARBA00023224"/>
    </source>
</evidence>
<dbReference type="PROSITE" id="PS50011">
    <property type="entry name" value="PROTEIN_KINASE_DOM"/>
    <property type="match status" value="1"/>
</dbReference>
<evidence type="ECO:0000256" key="25">
    <source>
        <dbReference type="PROSITE-ProRule" id="PRU10141"/>
    </source>
</evidence>
<dbReference type="PROSITE" id="PS00109">
    <property type="entry name" value="PROTEIN_KINASE_TYR"/>
    <property type="match status" value="1"/>
</dbReference>
<evidence type="ECO:0000256" key="8">
    <source>
        <dbReference type="ARBA" id="ARBA00022729"/>
    </source>
</evidence>
<evidence type="ECO:0000256" key="21">
    <source>
        <dbReference type="ARBA" id="ARBA00023319"/>
    </source>
</evidence>
<gene>
    <name evidence="29" type="ORF">Zmor_016255</name>
</gene>
<keyword evidence="12 25" id="KW-0067">ATP-binding</keyword>
<dbReference type="InterPro" id="IPR020635">
    <property type="entry name" value="Tyr_kinase_cat_dom"/>
</dbReference>
<keyword evidence="21" id="KW-0393">Immunoglobulin domain</keyword>
<proteinExistence type="predicted"/>
<keyword evidence="14" id="KW-0297">G-protein coupled receptor</keyword>
<protein>
    <recommendedName>
        <fullName evidence="24">Gamma-aminobutyric acid type B receptor subunit 2</fullName>
        <ecNumber evidence="3">2.7.10.1</ecNumber>
    </recommendedName>
</protein>
<dbReference type="InterPro" id="IPR000719">
    <property type="entry name" value="Prot_kinase_dom"/>
</dbReference>
<evidence type="ECO:0000256" key="24">
    <source>
        <dbReference type="ARBA" id="ARBA00073785"/>
    </source>
</evidence>
<keyword evidence="9" id="KW-0677">Repeat</keyword>
<evidence type="ECO:0000256" key="7">
    <source>
        <dbReference type="ARBA" id="ARBA00022692"/>
    </source>
</evidence>
<evidence type="ECO:0000256" key="11">
    <source>
        <dbReference type="ARBA" id="ARBA00022777"/>
    </source>
</evidence>
<evidence type="ECO:0000256" key="3">
    <source>
        <dbReference type="ARBA" id="ARBA00011902"/>
    </source>
</evidence>
<dbReference type="InterPro" id="IPR017441">
    <property type="entry name" value="Protein_kinase_ATP_BS"/>
</dbReference>
<evidence type="ECO:0000256" key="5">
    <source>
        <dbReference type="ARBA" id="ARBA00022553"/>
    </source>
</evidence>
<evidence type="ECO:0000256" key="1">
    <source>
        <dbReference type="ARBA" id="ARBA00004167"/>
    </source>
</evidence>
<evidence type="ECO:0000256" key="19">
    <source>
        <dbReference type="ARBA" id="ARBA00023180"/>
    </source>
</evidence>
<dbReference type="PRINTS" id="PR00109">
    <property type="entry name" value="TYRKINASE"/>
</dbReference>
<evidence type="ECO:0000256" key="10">
    <source>
        <dbReference type="ARBA" id="ARBA00022741"/>
    </source>
</evidence>
<dbReference type="Gene3D" id="1.10.510.10">
    <property type="entry name" value="Transferase(Phosphotransferase) domain 1"/>
    <property type="match status" value="1"/>
</dbReference>
<keyword evidence="30" id="KW-1185">Reference proteome</keyword>
<evidence type="ECO:0000256" key="13">
    <source>
        <dbReference type="ARBA" id="ARBA00022989"/>
    </source>
</evidence>
<dbReference type="PRINTS" id="PR01177">
    <property type="entry name" value="GABAB1RECPTR"/>
</dbReference>
<evidence type="ECO:0000256" key="22">
    <source>
        <dbReference type="ARBA" id="ARBA00051243"/>
    </source>
</evidence>
<keyword evidence="16" id="KW-0829">Tyrosine-protein kinase</keyword>
<keyword evidence="5" id="KW-0597">Phosphoprotein</keyword>
<dbReference type="EMBL" id="JALNTZ010000004">
    <property type="protein sequence ID" value="KAJ3657243.1"/>
    <property type="molecule type" value="Genomic_DNA"/>
</dbReference>
<evidence type="ECO:0000256" key="2">
    <source>
        <dbReference type="ARBA" id="ARBA00004651"/>
    </source>
</evidence>
<evidence type="ECO:0000256" key="6">
    <source>
        <dbReference type="ARBA" id="ARBA00022679"/>
    </source>
</evidence>
<dbReference type="GO" id="GO:0007169">
    <property type="term" value="P:cell surface receptor protein tyrosine kinase signaling pathway"/>
    <property type="evidence" value="ECO:0007669"/>
    <property type="project" value="TreeGrafter"/>
</dbReference>
<dbReference type="SMART" id="SM00219">
    <property type="entry name" value="TyrKc"/>
    <property type="match status" value="1"/>
</dbReference>
<feature type="domain" description="Protein kinase" evidence="28">
    <location>
        <begin position="908"/>
        <end position="1181"/>
    </location>
</feature>
<dbReference type="FunFam" id="3.30.200.20:FF:000593">
    <property type="entry name" value="Predicted protein"/>
    <property type="match status" value="1"/>
</dbReference>
<organism evidence="29 30">
    <name type="scientific">Zophobas morio</name>
    <dbReference type="NCBI Taxonomy" id="2755281"/>
    <lineage>
        <taxon>Eukaryota</taxon>
        <taxon>Metazoa</taxon>
        <taxon>Ecdysozoa</taxon>
        <taxon>Arthropoda</taxon>
        <taxon>Hexapoda</taxon>
        <taxon>Insecta</taxon>
        <taxon>Pterygota</taxon>
        <taxon>Neoptera</taxon>
        <taxon>Endopterygota</taxon>
        <taxon>Coleoptera</taxon>
        <taxon>Polyphaga</taxon>
        <taxon>Cucujiformia</taxon>
        <taxon>Tenebrionidae</taxon>
        <taxon>Zophobas</taxon>
    </lineage>
</organism>
<dbReference type="InterPro" id="IPR011009">
    <property type="entry name" value="Kinase-like_dom_sf"/>
</dbReference>
<dbReference type="FunFam" id="1.10.510.10:FF:001227">
    <property type="entry name" value="Tyrosine-protein kinase receptor"/>
    <property type="match status" value="1"/>
</dbReference>
<dbReference type="InterPro" id="IPR001828">
    <property type="entry name" value="ANF_lig-bd_rcpt"/>
</dbReference>
<evidence type="ECO:0000256" key="27">
    <source>
        <dbReference type="SAM" id="SignalP"/>
    </source>
</evidence>
<evidence type="ECO:0000313" key="29">
    <source>
        <dbReference type="EMBL" id="KAJ3657243.1"/>
    </source>
</evidence>
<evidence type="ECO:0000259" key="28">
    <source>
        <dbReference type="PROSITE" id="PS50011"/>
    </source>
</evidence>
<dbReference type="CDD" id="cd06366">
    <property type="entry name" value="PBP1_GABAb_receptor"/>
    <property type="match status" value="1"/>
</dbReference>
<dbReference type="GO" id="GO:0004930">
    <property type="term" value="F:G protein-coupled receptor activity"/>
    <property type="evidence" value="ECO:0007669"/>
    <property type="project" value="UniProtKB-KW"/>
</dbReference>
<keyword evidence="8 27" id="KW-0732">Signal</keyword>
<evidence type="ECO:0000256" key="4">
    <source>
        <dbReference type="ARBA" id="ARBA00022475"/>
    </source>
</evidence>
<dbReference type="EC" id="2.7.10.1" evidence="3"/>
<keyword evidence="18" id="KW-0675">Receptor</keyword>
<comment type="catalytic activity">
    <reaction evidence="22">
        <text>L-tyrosyl-[protein] + ATP = O-phospho-L-tyrosyl-[protein] + ADP + H(+)</text>
        <dbReference type="Rhea" id="RHEA:10596"/>
        <dbReference type="Rhea" id="RHEA-COMP:10136"/>
        <dbReference type="Rhea" id="RHEA-COMP:20101"/>
        <dbReference type="ChEBI" id="CHEBI:15378"/>
        <dbReference type="ChEBI" id="CHEBI:30616"/>
        <dbReference type="ChEBI" id="CHEBI:46858"/>
        <dbReference type="ChEBI" id="CHEBI:61978"/>
        <dbReference type="ChEBI" id="CHEBI:456216"/>
        <dbReference type="EC" id="2.7.10.1"/>
    </reaction>
</comment>
<sequence length="1305" mass="149578">MYVTQIGPIIIFLWCMSTIPVALTVDEEWRCLNSSTLIPKKYIHYMDQHTSVVIQTSDRTLHRLSTEAFKIFLEEMIGFAKVDIVTHDNEFDTERVVNKLSPLELQNNEFIPKAMLDLEVWVPPGHDVTNMEDSKLVKELGDIGPPGRFGWYIPAELDAPVHNYYKKWDKYIGEVHWTFLRDKKVMEKFDVDSRNMAFIYNNTRYNETSYNCPEDKCTKGVYTPAHCKNTPCALLLTSTYTMDFAIDHINELQLYVKVAFVGKNLKKTVDYLTAEYQKNRRDKSLLIMYYTPSEVILRERYFIRVTFPQCDYLNTNYSLGCKYEPYRIVKISWNKVEALGLLQHIRTFKFSEEDFDLLLDVFEQATDRSDLRQIACEWVKLRQGGWFIGPETNVIYIGGIFPLHESSYNGPGIVQGAVMAQAMINDNPSILKDYKLHLMIENGKCRAESVMKIFIDYVTDAYYNNLLGVLGPACSDTVEPLAGVSKLYRTVVISYSAEGSSFSDREKYPFFFRTIGENKDYQHVYLQLFKKLGWKRVAALTEDGQKYTEYISHMQTTLEKNDITFIANIKFPRDRDTSQMTRYLEELKRKSARIIVLDVFDYIARTVFCEAYHLKMTSAEGYVWFLPNWLNDTWYDTDYFNKYKNETINCTTKEMIKAATGYFSMAHSSFAPNETVVQGNVSVNEWRKKFRDRSYKTKMSDYAGYAYDAVWTYALALDELTKSDPEAVADLHSEASTQKLVKLIEKTDFLGVSGHIKFRGGPSRFSNINLIQWYQNKSHVVGHFYPNVSDDKPIILGGTLDLKQETLRWFTADSQRPEDGTPAPPKCALESLAKTLNVNCEMAIVILNIILICFLFLGVLAVVFVMKRRYDKKVKYTEKYMRHFGIDLRLNPSQITDLDKWEIPRNSVVINRKLGEGAFGTVYGGETNFPGKGWVAVAVKTLKIGSSTEEKLDFLSEAEVMKRFEHKNIIKLLGVCTKEEPIYTIMEFMLYGDLKTFLLARRHLVNDKTIEESDEISSKKLTMMALDVARGLSYLASLKYVHRDVASRNCLINAQRIVKLADFGMTRPMFENDYYKFTRKGMLPVRWMSPESLALGVFTPASDVWSFGVLLYEIITFGSFPYQGMTNTEVLEYVKAGHTVTIPPGVKTQLRGLLKSCWHQDPKMRTRASEIVEFLANNPRLIVPCLEVPLASVQLEDTNQLEINLPDQFRKCSAANIKASPAIPNGIAPSHSLDAKIETLRQESVSDNCCPREPLLGPSKSSSSLLNFGKYVIHHNDDGVQKKDEEGDYLTHNPAPANGFAISKV</sequence>
<dbReference type="InterPro" id="IPR028082">
    <property type="entry name" value="Peripla_BP_I"/>
</dbReference>
<reference evidence="29" key="1">
    <citation type="journal article" date="2023" name="G3 (Bethesda)">
        <title>Whole genome assemblies of Zophobas morio and Tenebrio molitor.</title>
        <authorList>
            <person name="Kaur S."/>
            <person name="Stinson S.A."/>
            <person name="diCenzo G.C."/>
        </authorList>
    </citation>
    <scope>NUCLEOTIDE SEQUENCE</scope>
    <source>
        <strain evidence="29">QUZm001</strain>
    </source>
</reference>
<dbReference type="InterPro" id="IPR008266">
    <property type="entry name" value="Tyr_kinase_AS"/>
</dbReference>
<dbReference type="Pfam" id="PF07714">
    <property type="entry name" value="PK_Tyr_Ser-Thr"/>
    <property type="match status" value="1"/>
</dbReference>
<dbReference type="GO" id="GO:0005886">
    <property type="term" value="C:plasma membrane"/>
    <property type="evidence" value="ECO:0007669"/>
    <property type="project" value="UniProtKB-SubCell"/>
</dbReference>
<dbReference type="GO" id="GO:0004714">
    <property type="term" value="F:transmembrane receptor protein tyrosine kinase activity"/>
    <property type="evidence" value="ECO:0007669"/>
    <property type="project" value="UniProtKB-EC"/>
</dbReference>
<evidence type="ECO:0000256" key="17">
    <source>
        <dbReference type="ARBA" id="ARBA00023157"/>
    </source>
</evidence>
<keyword evidence="19" id="KW-0325">Glycoprotein</keyword>
<dbReference type="InterPro" id="IPR001245">
    <property type="entry name" value="Ser-Thr/Tyr_kinase_cat_dom"/>
</dbReference>
<dbReference type="Gene3D" id="3.30.200.20">
    <property type="entry name" value="Phosphorylase Kinase, domain 1"/>
    <property type="match status" value="1"/>
</dbReference>
<dbReference type="Proteomes" id="UP001168821">
    <property type="component" value="Unassembled WGS sequence"/>
</dbReference>
<dbReference type="PROSITE" id="PS00107">
    <property type="entry name" value="PROTEIN_KINASE_ATP"/>
    <property type="match status" value="1"/>
</dbReference>
<dbReference type="PANTHER" id="PTHR24416">
    <property type="entry name" value="TYROSINE-PROTEIN KINASE RECEPTOR"/>
    <property type="match status" value="1"/>
</dbReference>
<comment type="caution">
    <text evidence="29">The sequence shown here is derived from an EMBL/GenBank/DDBJ whole genome shotgun (WGS) entry which is preliminary data.</text>
</comment>
<comment type="function">
    <text evidence="23">Receptor for basic fibroblast growth factor.</text>
</comment>
<keyword evidence="4" id="KW-1003">Cell membrane</keyword>
<dbReference type="InterPro" id="IPR050122">
    <property type="entry name" value="RTK"/>
</dbReference>
<dbReference type="Gene3D" id="3.40.50.2300">
    <property type="match status" value="2"/>
</dbReference>
<name>A0AA38ILD6_9CUCU</name>
<keyword evidence="10 25" id="KW-0547">Nucleotide-binding</keyword>
<dbReference type="Pfam" id="PF01094">
    <property type="entry name" value="ANF_receptor"/>
    <property type="match status" value="1"/>
</dbReference>
<evidence type="ECO:0000256" key="9">
    <source>
        <dbReference type="ARBA" id="ARBA00022737"/>
    </source>
</evidence>
<keyword evidence="17" id="KW-1015">Disulfide bond</keyword>
<dbReference type="GO" id="GO:0043235">
    <property type="term" value="C:receptor complex"/>
    <property type="evidence" value="ECO:0007669"/>
    <property type="project" value="TreeGrafter"/>
</dbReference>
<dbReference type="GO" id="GO:0005524">
    <property type="term" value="F:ATP binding"/>
    <property type="evidence" value="ECO:0007669"/>
    <property type="project" value="UniProtKB-UniRule"/>
</dbReference>
<feature type="signal peptide" evidence="27">
    <location>
        <begin position="1"/>
        <end position="24"/>
    </location>
</feature>
<evidence type="ECO:0000256" key="12">
    <source>
        <dbReference type="ARBA" id="ARBA00022840"/>
    </source>
</evidence>
<feature type="transmembrane region" description="Helical" evidence="26">
    <location>
        <begin position="842"/>
        <end position="866"/>
    </location>
</feature>
<accession>A0AA38ILD6</accession>
<evidence type="ECO:0000256" key="23">
    <source>
        <dbReference type="ARBA" id="ARBA00056965"/>
    </source>
</evidence>
<dbReference type="SUPFAM" id="SSF53822">
    <property type="entry name" value="Periplasmic binding protein-like I"/>
    <property type="match status" value="1"/>
</dbReference>
<evidence type="ECO:0000256" key="18">
    <source>
        <dbReference type="ARBA" id="ARBA00023170"/>
    </source>
</evidence>
<evidence type="ECO:0000256" key="14">
    <source>
        <dbReference type="ARBA" id="ARBA00023040"/>
    </source>
</evidence>
<keyword evidence="13 26" id="KW-1133">Transmembrane helix</keyword>
<dbReference type="CDD" id="cd00192">
    <property type="entry name" value="PTKc"/>
    <property type="match status" value="1"/>
</dbReference>